<dbReference type="SUPFAM" id="SSF55874">
    <property type="entry name" value="ATPase domain of HSP90 chaperone/DNA topoisomerase II/histidine kinase"/>
    <property type="match status" value="1"/>
</dbReference>
<dbReference type="Gene3D" id="3.30.565.10">
    <property type="entry name" value="Histidine kinase-like ATPase, C-terminal domain"/>
    <property type="match status" value="1"/>
</dbReference>
<evidence type="ECO:0000259" key="2">
    <source>
        <dbReference type="Pfam" id="PF14501"/>
    </source>
</evidence>
<comment type="caution">
    <text evidence="3">The sequence shown here is derived from an EMBL/GenBank/DDBJ whole genome shotgun (WGS) entry which is preliminary data.</text>
</comment>
<gene>
    <name evidence="3" type="ORF">UR08_09430</name>
</gene>
<keyword evidence="1" id="KW-1133">Transmembrane helix</keyword>
<feature type="transmembrane region" description="Helical" evidence="1">
    <location>
        <begin position="6"/>
        <end position="24"/>
    </location>
</feature>
<dbReference type="EMBL" id="LARY01000002">
    <property type="protein sequence ID" value="RDX01157.1"/>
    <property type="molecule type" value="Genomic_DNA"/>
</dbReference>
<dbReference type="InterPro" id="IPR032834">
    <property type="entry name" value="NatK-like_C"/>
</dbReference>
<keyword evidence="1" id="KW-0472">Membrane</keyword>
<feature type="transmembrane region" description="Helical" evidence="1">
    <location>
        <begin position="53"/>
        <end position="70"/>
    </location>
</feature>
<dbReference type="PANTHER" id="PTHR40448:SF1">
    <property type="entry name" value="TWO-COMPONENT SENSOR HISTIDINE KINASE"/>
    <property type="match status" value="1"/>
</dbReference>
<dbReference type="RefSeq" id="WP_115753406.1">
    <property type="nucleotide sequence ID" value="NZ_LARY01000002.1"/>
</dbReference>
<sequence>MLISEINYMLNLLFIIFLLSYNLLLNKRQTAMMLLSITALFAILYLFRAFFSISLALALVFLLVFTNFYLFTKKWLLSAILLITVYTMNGFIWFITFDFSQLFWTEPPLVLALINILLTVLFSFLIRHLLNRFNFYEMFDHLVKKYYLFSFILVTGLFIVNAIHFFYPWPTTFGSFYSSLIIFLYSTNSIIFTAFFIRSELSQEQLNHLASQADYYHIQAENLHDFKHDYHNILLSLAIHIKKQENDDALDLIKQQTRYFNDNVFHQNETALLKLGVPPVQGLLKLYMEKLDQYNIPYALVVPDTINYVGIDLIDFIRSFTILLDNAFEASLNVPEPFIQVKLTHLDGHLDVVVENQIDPAVAIDTDRVTKKSFTTKAGHKGRGLGILFKIMDRYDNAEAGIQVDKSKFTASFHIYSL</sequence>
<feature type="domain" description="Sensor histidine kinase NatK-like C-terminal" evidence="2">
    <location>
        <begin position="312"/>
        <end position="414"/>
    </location>
</feature>
<feature type="transmembrane region" description="Helical" evidence="1">
    <location>
        <begin position="146"/>
        <end position="167"/>
    </location>
</feature>
<feature type="transmembrane region" description="Helical" evidence="1">
    <location>
        <begin position="31"/>
        <end position="47"/>
    </location>
</feature>
<dbReference type="Pfam" id="PF14501">
    <property type="entry name" value="HATPase_c_5"/>
    <property type="match status" value="1"/>
</dbReference>
<feature type="transmembrane region" description="Helical" evidence="1">
    <location>
        <begin position="173"/>
        <end position="197"/>
    </location>
</feature>
<proteinExistence type="predicted"/>
<dbReference type="AlphaFoldDB" id="A0A3D8TR38"/>
<evidence type="ECO:0000313" key="4">
    <source>
        <dbReference type="Proteomes" id="UP000257055"/>
    </source>
</evidence>
<reference evidence="4" key="1">
    <citation type="submission" date="2015-04" db="EMBL/GenBank/DDBJ databases">
        <authorList>
            <person name="Schardt J."/>
            <person name="Mueller-Herbst S."/>
            <person name="Scherer S."/>
            <person name="Huptas C."/>
        </authorList>
    </citation>
    <scope>NUCLEOTIDE SEQUENCE [LARGE SCALE GENOMIC DNA]</scope>
    <source>
        <strain evidence="4">Kiel-L1</strain>
    </source>
</reference>
<feature type="transmembrane region" description="Helical" evidence="1">
    <location>
        <begin position="75"/>
        <end position="96"/>
    </location>
</feature>
<dbReference type="GO" id="GO:0042802">
    <property type="term" value="F:identical protein binding"/>
    <property type="evidence" value="ECO:0007669"/>
    <property type="project" value="TreeGrafter"/>
</dbReference>
<dbReference type="Proteomes" id="UP000257055">
    <property type="component" value="Unassembled WGS sequence"/>
</dbReference>
<accession>A0A3D8TR38</accession>
<organism evidence="3 4">
    <name type="scientific">Listeria kieliensis</name>
    <dbReference type="NCBI Taxonomy" id="1621700"/>
    <lineage>
        <taxon>Bacteria</taxon>
        <taxon>Bacillati</taxon>
        <taxon>Bacillota</taxon>
        <taxon>Bacilli</taxon>
        <taxon>Bacillales</taxon>
        <taxon>Listeriaceae</taxon>
        <taxon>Listeria</taxon>
    </lineage>
</organism>
<evidence type="ECO:0000313" key="3">
    <source>
        <dbReference type="EMBL" id="RDX01157.1"/>
    </source>
</evidence>
<dbReference type="InterPro" id="IPR036890">
    <property type="entry name" value="HATPase_C_sf"/>
</dbReference>
<evidence type="ECO:0000256" key="1">
    <source>
        <dbReference type="SAM" id="Phobius"/>
    </source>
</evidence>
<protein>
    <recommendedName>
        <fullName evidence="2">Sensor histidine kinase NatK-like C-terminal domain-containing protein</fullName>
    </recommendedName>
</protein>
<keyword evidence="1" id="KW-0812">Transmembrane</keyword>
<keyword evidence="4" id="KW-1185">Reference proteome</keyword>
<feature type="transmembrane region" description="Helical" evidence="1">
    <location>
        <begin position="108"/>
        <end position="126"/>
    </location>
</feature>
<name>A0A3D8TR38_9LIST</name>
<dbReference type="PANTHER" id="PTHR40448">
    <property type="entry name" value="TWO-COMPONENT SENSOR HISTIDINE KINASE"/>
    <property type="match status" value="1"/>
</dbReference>